<protein>
    <recommendedName>
        <fullName evidence="5">FAD-dependent oxidoreductase 2 FAD-binding domain-containing protein</fullName>
    </recommendedName>
</protein>
<gene>
    <name evidence="6" type="ORF">LK12_20325</name>
</gene>
<dbReference type="InterPro" id="IPR036188">
    <property type="entry name" value="FAD/NAD-bd_sf"/>
</dbReference>
<comment type="caution">
    <text evidence="6">The sequence shown here is derived from an EMBL/GenBank/DDBJ whole genome shotgun (WGS) entry which is preliminary data.</text>
</comment>
<keyword evidence="4" id="KW-0560">Oxidoreductase</keyword>
<evidence type="ECO:0000259" key="5">
    <source>
        <dbReference type="Pfam" id="PF00890"/>
    </source>
</evidence>
<dbReference type="Gene3D" id="3.90.700.10">
    <property type="entry name" value="Succinate dehydrogenase/fumarate reductase flavoprotein, catalytic domain"/>
    <property type="match status" value="1"/>
</dbReference>
<feature type="domain" description="FAD-dependent oxidoreductase 2 FAD-binding" evidence="5">
    <location>
        <begin position="15"/>
        <end position="521"/>
    </location>
</feature>
<dbReference type="AlphaFoldDB" id="A0A0B1ZJW1"/>
<reference evidence="6 7" key="1">
    <citation type="submission" date="2014-10" db="EMBL/GenBank/DDBJ databases">
        <title>Genome sequence of Novosphingobium malaysiense MUSC 273(T).</title>
        <authorList>
            <person name="Lee L.-H."/>
        </authorList>
    </citation>
    <scope>NUCLEOTIDE SEQUENCE [LARGE SCALE GENOMIC DNA]</scope>
    <source>
        <strain evidence="6 7">MUSC 273</strain>
    </source>
</reference>
<dbReference type="OrthoDB" id="3178130at2"/>
<evidence type="ECO:0000313" key="6">
    <source>
        <dbReference type="EMBL" id="KHK89466.1"/>
    </source>
</evidence>
<accession>A0A0B1ZJW1</accession>
<dbReference type="InterPro" id="IPR050315">
    <property type="entry name" value="FAD-oxidoreductase_2"/>
</dbReference>
<dbReference type="SUPFAM" id="SSF51905">
    <property type="entry name" value="FAD/NAD(P)-binding domain"/>
    <property type="match status" value="1"/>
</dbReference>
<proteinExistence type="predicted"/>
<evidence type="ECO:0000256" key="3">
    <source>
        <dbReference type="ARBA" id="ARBA00022827"/>
    </source>
</evidence>
<sequence length="567" mass="61232">MASSLPAQWDAEVDFVSVGSGIGGLSGAIAAHEHGLSAMVLERADQLGGVTALSMGEVWVPGNAHARALGIEDSAESAFRYVRQLSMGYGEDALILNQVVHAAPALAWFEDRIGLKMKVIRGCPDYYRGHSNDAVSEGRLLEPAPFRGEALGEWQERTRVSPQVPYGLTHDEIYAMGGTCNVMHWDYTEMARRLSEDERCLGPALAAYFVKGVLDRPIPVETGAEVREVLTDGDRAVGVRYVKDGRDHFVKARRGVLVAVSSYDRNPELTRTLGPQLDPGSMVTFGTVDGAHFRLVGPLGARIARMPDVTMLGYNIPGEETEDGTPLWRGGMTFIGLPHTIVVNRAGKRFANEGFYRSIYYAVDAIDGGTQTHPNFPAWAILDSQARAKYPLGSIMPGDEVPEAVAVKADSLAELAALTGIDRDGLEETVVRFNRFAEAGVDPDFNRHAYPWGAWLCGDANHKPHPQLGPLLKPPFYALRFKRLTGSAIASTGIVTDRHARAVNWDGEPIEGLYLAGNSVARLDNGAVMQSGMSNARGMTHGWLAAKHAAGEPSDLLDRALAAHASA</sequence>
<dbReference type="Gene3D" id="3.50.50.60">
    <property type="entry name" value="FAD/NAD(P)-binding domain"/>
    <property type="match status" value="2"/>
</dbReference>
<dbReference type="RefSeq" id="WP_039288331.1">
    <property type="nucleotide sequence ID" value="NZ_JTDI01000007.1"/>
</dbReference>
<keyword evidence="7" id="KW-1185">Reference proteome</keyword>
<keyword evidence="2" id="KW-0285">Flavoprotein</keyword>
<dbReference type="InterPro" id="IPR003953">
    <property type="entry name" value="FAD-dep_OxRdtase_2_FAD-bd"/>
</dbReference>
<dbReference type="EMBL" id="JTDI01000007">
    <property type="protein sequence ID" value="KHK89466.1"/>
    <property type="molecule type" value="Genomic_DNA"/>
</dbReference>
<organism evidence="6 7">
    <name type="scientific">Novosphingobium malaysiense</name>
    <dbReference type="NCBI Taxonomy" id="1348853"/>
    <lineage>
        <taxon>Bacteria</taxon>
        <taxon>Pseudomonadati</taxon>
        <taxon>Pseudomonadota</taxon>
        <taxon>Alphaproteobacteria</taxon>
        <taxon>Sphingomonadales</taxon>
        <taxon>Sphingomonadaceae</taxon>
        <taxon>Novosphingobium</taxon>
    </lineage>
</organism>
<evidence type="ECO:0000256" key="1">
    <source>
        <dbReference type="ARBA" id="ARBA00001974"/>
    </source>
</evidence>
<keyword evidence="3" id="KW-0274">FAD</keyword>
<comment type="cofactor">
    <cofactor evidence="1">
        <name>FAD</name>
        <dbReference type="ChEBI" id="CHEBI:57692"/>
    </cofactor>
</comment>
<dbReference type="GO" id="GO:0008202">
    <property type="term" value="P:steroid metabolic process"/>
    <property type="evidence" value="ECO:0007669"/>
    <property type="project" value="UniProtKB-ARBA"/>
</dbReference>
<name>A0A0B1ZJW1_9SPHN</name>
<evidence type="ECO:0000256" key="4">
    <source>
        <dbReference type="ARBA" id="ARBA00023002"/>
    </source>
</evidence>
<dbReference type="STRING" id="1348853.LK12_20325"/>
<evidence type="ECO:0000256" key="2">
    <source>
        <dbReference type="ARBA" id="ARBA00022630"/>
    </source>
</evidence>
<dbReference type="PANTHER" id="PTHR43400">
    <property type="entry name" value="FUMARATE REDUCTASE"/>
    <property type="match status" value="1"/>
</dbReference>
<dbReference type="InterPro" id="IPR027477">
    <property type="entry name" value="Succ_DH/fumarate_Rdtase_cat_sf"/>
</dbReference>
<dbReference type="Proteomes" id="UP000031057">
    <property type="component" value="Unassembled WGS sequence"/>
</dbReference>
<dbReference type="Pfam" id="PF00890">
    <property type="entry name" value="FAD_binding_2"/>
    <property type="match status" value="1"/>
</dbReference>
<dbReference type="SUPFAM" id="SSF56425">
    <property type="entry name" value="Succinate dehydrogenase/fumarate reductase flavoprotein, catalytic domain"/>
    <property type="match status" value="1"/>
</dbReference>
<dbReference type="GO" id="GO:0016491">
    <property type="term" value="F:oxidoreductase activity"/>
    <property type="evidence" value="ECO:0007669"/>
    <property type="project" value="UniProtKB-KW"/>
</dbReference>
<evidence type="ECO:0000313" key="7">
    <source>
        <dbReference type="Proteomes" id="UP000031057"/>
    </source>
</evidence>
<dbReference type="PANTHER" id="PTHR43400:SF10">
    <property type="entry name" value="3-OXOSTEROID 1-DEHYDROGENASE"/>
    <property type="match status" value="1"/>
</dbReference>